<dbReference type="InterPro" id="IPR016193">
    <property type="entry name" value="Cytidine_deaminase-like"/>
</dbReference>
<evidence type="ECO:0000256" key="14">
    <source>
        <dbReference type="PIRSR" id="PIRSR606262-3"/>
    </source>
</evidence>
<dbReference type="NCBIfam" id="TIGR01354">
    <property type="entry name" value="cyt_deam_tetra"/>
    <property type="match status" value="1"/>
</dbReference>
<dbReference type="AlphaFoldDB" id="A0A3B0CUD5"/>
<feature type="binding site" evidence="14">
    <location>
        <position position="99"/>
    </location>
    <ligand>
        <name>Zn(2+)</name>
        <dbReference type="ChEBI" id="CHEBI:29105"/>
        <note>catalytic</note>
    </ligand>
</feature>
<evidence type="ECO:0000259" key="16">
    <source>
        <dbReference type="PROSITE" id="PS51747"/>
    </source>
</evidence>
<proteinExistence type="inferred from homology"/>
<dbReference type="GO" id="GO:0042802">
    <property type="term" value="F:identical protein binding"/>
    <property type="evidence" value="ECO:0007669"/>
    <property type="project" value="UniProtKB-ARBA"/>
</dbReference>
<evidence type="ECO:0000256" key="15">
    <source>
        <dbReference type="RuleBase" id="RU364006"/>
    </source>
</evidence>
<sequence length="148" mass="15543">MNGQYQPDRVAADLIRHALIARERAYAPYSRFRVGSALLDKQGNVHYGCNVENAAYGPTNCAERTALFRAIADGQAPGSFVALAVAGDTEGPISPCGVCRQVMFELCAPGMPVYLTNLNGDVAETTVSSLLPGAFGPANLASDPEPSP</sequence>
<dbReference type="EC" id="3.5.4.5" evidence="4 15"/>
<dbReference type="NCBIfam" id="NF004064">
    <property type="entry name" value="PRK05578.1"/>
    <property type="match status" value="1"/>
</dbReference>
<evidence type="ECO:0000256" key="4">
    <source>
        <dbReference type="ARBA" id="ARBA00012783"/>
    </source>
</evidence>
<feature type="binding site" evidence="14">
    <location>
        <position position="61"/>
    </location>
    <ligand>
        <name>Zn(2+)</name>
        <dbReference type="ChEBI" id="CHEBI:29105"/>
        <note>catalytic</note>
    </ligand>
</feature>
<gene>
    <name evidence="17" type="primary">cdd</name>
    <name evidence="17" type="ORF">D7M11_03095</name>
</gene>
<keyword evidence="7 15" id="KW-0378">Hydrolase</keyword>
<name>A0A3B0CUD5_9BACL</name>
<keyword evidence="8 14" id="KW-0862">Zinc</keyword>
<feature type="active site" description="Proton donor" evidence="12">
    <location>
        <position position="63"/>
    </location>
</feature>
<dbReference type="InterPro" id="IPR006262">
    <property type="entry name" value="Cyt_deam_tetra"/>
</dbReference>
<dbReference type="InterPro" id="IPR016192">
    <property type="entry name" value="APOBEC/CMP_deaminase_Zn-bd"/>
</dbReference>
<feature type="binding site" evidence="14">
    <location>
        <position position="96"/>
    </location>
    <ligand>
        <name>Zn(2+)</name>
        <dbReference type="ChEBI" id="CHEBI:29105"/>
        <note>catalytic</note>
    </ligand>
</feature>
<dbReference type="CDD" id="cd01283">
    <property type="entry name" value="cytidine_deaminase"/>
    <property type="match status" value="1"/>
</dbReference>
<dbReference type="PANTHER" id="PTHR11644">
    <property type="entry name" value="CYTIDINE DEAMINASE"/>
    <property type="match status" value="1"/>
</dbReference>
<dbReference type="GO" id="GO:0072527">
    <property type="term" value="P:pyrimidine-containing compound metabolic process"/>
    <property type="evidence" value="ECO:0007669"/>
    <property type="project" value="UniProtKB-ARBA"/>
</dbReference>
<evidence type="ECO:0000256" key="1">
    <source>
        <dbReference type="ARBA" id="ARBA00001947"/>
    </source>
</evidence>
<evidence type="ECO:0000256" key="11">
    <source>
        <dbReference type="ARBA" id="ARBA00049558"/>
    </source>
</evidence>
<dbReference type="OrthoDB" id="9795347at2"/>
<protein>
    <recommendedName>
        <fullName evidence="5 15">Cytidine deaminase</fullName>
        <ecNumber evidence="4 15">3.5.4.5</ecNumber>
    </recommendedName>
    <alternativeName>
        <fullName evidence="9 15">Cytidine aminohydrolase</fullName>
    </alternativeName>
</protein>
<reference evidence="17 18" key="1">
    <citation type="journal article" date="2007" name="Int. J. Syst. Evol. Microbiol.">
        <title>Paenibacillus ginsengarvi sp. nov., isolated from soil from ginseng cultivation.</title>
        <authorList>
            <person name="Yoon M.H."/>
            <person name="Ten L.N."/>
            <person name="Im W.T."/>
        </authorList>
    </citation>
    <scope>NUCLEOTIDE SEQUENCE [LARGE SCALE GENOMIC DNA]</scope>
    <source>
        <strain evidence="17 18">KCTC 13059</strain>
    </source>
</reference>
<dbReference type="RefSeq" id="WP_120745662.1">
    <property type="nucleotide sequence ID" value="NZ_RBAH01000001.1"/>
</dbReference>
<dbReference type="EMBL" id="RBAH01000001">
    <property type="protein sequence ID" value="RKN86954.1"/>
    <property type="molecule type" value="Genomic_DNA"/>
</dbReference>
<dbReference type="GO" id="GO:0005829">
    <property type="term" value="C:cytosol"/>
    <property type="evidence" value="ECO:0007669"/>
    <property type="project" value="TreeGrafter"/>
</dbReference>
<comment type="caution">
    <text evidence="17">The sequence shown here is derived from an EMBL/GenBank/DDBJ whole genome shotgun (WGS) entry which is preliminary data.</text>
</comment>
<evidence type="ECO:0000256" key="6">
    <source>
        <dbReference type="ARBA" id="ARBA00022723"/>
    </source>
</evidence>
<organism evidence="17 18">
    <name type="scientific">Paenibacillus ginsengarvi</name>
    <dbReference type="NCBI Taxonomy" id="400777"/>
    <lineage>
        <taxon>Bacteria</taxon>
        <taxon>Bacillati</taxon>
        <taxon>Bacillota</taxon>
        <taxon>Bacilli</taxon>
        <taxon>Bacillales</taxon>
        <taxon>Paenibacillaceae</taxon>
        <taxon>Paenibacillus</taxon>
    </lineage>
</organism>
<evidence type="ECO:0000256" key="10">
    <source>
        <dbReference type="ARBA" id="ARBA00049252"/>
    </source>
</evidence>
<comment type="similarity">
    <text evidence="3 15">Belongs to the cytidine and deoxycytidylate deaminase family.</text>
</comment>
<feature type="binding site" evidence="13">
    <location>
        <begin position="50"/>
        <end position="56"/>
    </location>
    <ligand>
        <name>substrate</name>
    </ligand>
</feature>
<evidence type="ECO:0000313" key="17">
    <source>
        <dbReference type="EMBL" id="RKN86954.1"/>
    </source>
</evidence>
<dbReference type="InterPro" id="IPR002125">
    <property type="entry name" value="CMP_dCMP_dom"/>
</dbReference>
<evidence type="ECO:0000256" key="2">
    <source>
        <dbReference type="ARBA" id="ARBA00003949"/>
    </source>
</evidence>
<comment type="function">
    <text evidence="2 15">This enzyme scavenges exogenous and endogenous cytidine and 2'-deoxycytidine for UMP synthesis.</text>
</comment>
<dbReference type="Pfam" id="PF00383">
    <property type="entry name" value="dCMP_cyt_deam_1"/>
    <property type="match status" value="1"/>
</dbReference>
<dbReference type="FunFam" id="3.40.140.10:FF:000008">
    <property type="entry name" value="Cytidine deaminase"/>
    <property type="match status" value="1"/>
</dbReference>
<evidence type="ECO:0000256" key="9">
    <source>
        <dbReference type="ARBA" id="ARBA00032005"/>
    </source>
</evidence>
<accession>A0A3B0CUD5</accession>
<comment type="catalytic activity">
    <reaction evidence="10 15">
        <text>2'-deoxycytidine + H2O + H(+) = 2'-deoxyuridine + NH4(+)</text>
        <dbReference type="Rhea" id="RHEA:13433"/>
        <dbReference type="ChEBI" id="CHEBI:15377"/>
        <dbReference type="ChEBI" id="CHEBI:15378"/>
        <dbReference type="ChEBI" id="CHEBI:15698"/>
        <dbReference type="ChEBI" id="CHEBI:16450"/>
        <dbReference type="ChEBI" id="CHEBI:28938"/>
        <dbReference type="EC" id="3.5.4.5"/>
    </reaction>
</comment>
<dbReference type="Gene3D" id="3.40.140.10">
    <property type="entry name" value="Cytidine Deaminase, domain 2"/>
    <property type="match status" value="1"/>
</dbReference>
<dbReference type="SUPFAM" id="SSF53927">
    <property type="entry name" value="Cytidine deaminase-like"/>
    <property type="match status" value="1"/>
</dbReference>
<dbReference type="PANTHER" id="PTHR11644:SF2">
    <property type="entry name" value="CYTIDINE DEAMINASE"/>
    <property type="match status" value="1"/>
</dbReference>
<feature type="domain" description="CMP/dCMP-type deaminase" evidence="16">
    <location>
        <begin position="9"/>
        <end position="138"/>
    </location>
</feature>
<dbReference type="GO" id="GO:0004126">
    <property type="term" value="F:cytidine deaminase activity"/>
    <property type="evidence" value="ECO:0007669"/>
    <property type="project" value="UniProtKB-UniRule"/>
</dbReference>
<dbReference type="Proteomes" id="UP000282311">
    <property type="component" value="Unassembled WGS sequence"/>
</dbReference>
<dbReference type="GO" id="GO:0055086">
    <property type="term" value="P:nucleobase-containing small molecule metabolic process"/>
    <property type="evidence" value="ECO:0007669"/>
    <property type="project" value="UniProtKB-ARBA"/>
</dbReference>
<evidence type="ECO:0000256" key="3">
    <source>
        <dbReference type="ARBA" id="ARBA00006576"/>
    </source>
</evidence>
<dbReference type="PROSITE" id="PS00903">
    <property type="entry name" value="CYT_DCMP_DEAMINASES_1"/>
    <property type="match status" value="1"/>
</dbReference>
<dbReference type="PROSITE" id="PS51747">
    <property type="entry name" value="CYT_DCMP_DEAMINASES_2"/>
    <property type="match status" value="1"/>
</dbReference>
<evidence type="ECO:0000256" key="13">
    <source>
        <dbReference type="PIRSR" id="PIRSR606262-2"/>
    </source>
</evidence>
<evidence type="ECO:0000256" key="12">
    <source>
        <dbReference type="PIRSR" id="PIRSR606262-1"/>
    </source>
</evidence>
<dbReference type="InterPro" id="IPR050202">
    <property type="entry name" value="Cyt/Deoxycyt_deaminase"/>
</dbReference>
<keyword evidence="18" id="KW-1185">Reference proteome</keyword>
<evidence type="ECO:0000256" key="8">
    <source>
        <dbReference type="ARBA" id="ARBA00022833"/>
    </source>
</evidence>
<dbReference type="GO" id="GO:0008270">
    <property type="term" value="F:zinc ion binding"/>
    <property type="evidence" value="ECO:0007669"/>
    <property type="project" value="UniProtKB-UniRule"/>
</dbReference>
<comment type="cofactor">
    <cofactor evidence="1 14 15">
        <name>Zn(2+)</name>
        <dbReference type="ChEBI" id="CHEBI:29105"/>
    </cofactor>
</comment>
<evidence type="ECO:0000256" key="7">
    <source>
        <dbReference type="ARBA" id="ARBA00022801"/>
    </source>
</evidence>
<evidence type="ECO:0000313" key="18">
    <source>
        <dbReference type="Proteomes" id="UP000282311"/>
    </source>
</evidence>
<evidence type="ECO:0000256" key="5">
    <source>
        <dbReference type="ARBA" id="ARBA00018266"/>
    </source>
</evidence>
<keyword evidence="6 14" id="KW-0479">Metal-binding</keyword>
<comment type="catalytic activity">
    <reaction evidence="11 15">
        <text>cytidine + H2O + H(+) = uridine + NH4(+)</text>
        <dbReference type="Rhea" id="RHEA:16069"/>
        <dbReference type="ChEBI" id="CHEBI:15377"/>
        <dbReference type="ChEBI" id="CHEBI:15378"/>
        <dbReference type="ChEBI" id="CHEBI:16704"/>
        <dbReference type="ChEBI" id="CHEBI:17562"/>
        <dbReference type="ChEBI" id="CHEBI:28938"/>
        <dbReference type="EC" id="3.5.4.5"/>
    </reaction>
</comment>